<accession>A0A7W7SHD5</accession>
<dbReference type="RefSeq" id="WP_184920990.1">
    <property type="nucleotide sequence ID" value="NZ_JACHJR010000001.1"/>
</dbReference>
<name>A0A7W7SHD5_9ACTN</name>
<comment type="caution">
    <text evidence="1">The sequence shown here is derived from an EMBL/GenBank/DDBJ whole genome shotgun (WGS) entry which is preliminary data.</text>
</comment>
<organism evidence="1 2">
    <name type="scientific">Kitasatospora gansuensis</name>
    <dbReference type="NCBI Taxonomy" id="258050"/>
    <lineage>
        <taxon>Bacteria</taxon>
        <taxon>Bacillati</taxon>
        <taxon>Actinomycetota</taxon>
        <taxon>Actinomycetes</taxon>
        <taxon>Kitasatosporales</taxon>
        <taxon>Streptomycetaceae</taxon>
        <taxon>Kitasatospora</taxon>
    </lineage>
</organism>
<dbReference type="Proteomes" id="UP000573327">
    <property type="component" value="Unassembled WGS sequence"/>
</dbReference>
<proteinExistence type="predicted"/>
<keyword evidence="2" id="KW-1185">Reference proteome</keyword>
<evidence type="ECO:0000313" key="1">
    <source>
        <dbReference type="EMBL" id="MBB4950107.1"/>
    </source>
</evidence>
<sequence length="359" mass="38093">MRRVISVLVAVVLLCGVGYAVYLNGDRPGDLDQVRVLIGSEKAEFFNDPEVAAEFKANGLDLRQQTIGSWSMATADLKDVDLAFPSSRGPAEEIAKNKGITTEPVRPFYSPLVVIAHKPAADVLKNNQLAEQSGESPWKLRMANYLAAVGKDTKWSELKGAAGKAELSGDIYLTTTDPRTSSSGALHLAAVSYLANDDRVVADEAGVNKVAPLLKKLTDKQGDQKTSTDGPFSDFRSGVGNPLVLVYESQVASLRAHGISTGDLVVLYPDTTVWSDHTAVGLTPKGRKVAELLRDSPKLRALEARHGFRPTADPGALGKALEGHQGADFAADLTAAGIKQAQVAAVPMLAKLVEAAKGK</sequence>
<dbReference type="EMBL" id="JACHJR010000001">
    <property type="protein sequence ID" value="MBB4950107.1"/>
    <property type="molecule type" value="Genomic_DNA"/>
</dbReference>
<gene>
    <name evidence="1" type="ORF">F4556_005642</name>
</gene>
<protein>
    <recommendedName>
        <fullName evidence="3">Extracellular solute-binding protein</fullName>
    </recommendedName>
</protein>
<dbReference type="AlphaFoldDB" id="A0A7W7SHD5"/>
<reference evidence="1 2" key="1">
    <citation type="submission" date="2020-08" db="EMBL/GenBank/DDBJ databases">
        <title>Sequencing the genomes of 1000 actinobacteria strains.</title>
        <authorList>
            <person name="Klenk H.-P."/>
        </authorList>
    </citation>
    <scope>NUCLEOTIDE SEQUENCE [LARGE SCALE GENOMIC DNA]</scope>
    <source>
        <strain evidence="1 2">DSM 44786</strain>
    </source>
</reference>
<evidence type="ECO:0000313" key="2">
    <source>
        <dbReference type="Proteomes" id="UP000573327"/>
    </source>
</evidence>
<evidence type="ECO:0008006" key="3">
    <source>
        <dbReference type="Google" id="ProtNLM"/>
    </source>
</evidence>